<evidence type="ECO:0000256" key="2">
    <source>
        <dbReference type="ARBA" id="ARBA00004173"/>
    </source>
</evidence>
<dbReference type="AlphaFoldDB" id="A0AAP0D2K7"/>
<evidence type="ECO:0000256" key="10">
    <source>
        <dbReference type="SAM" id="MobiDB-lite"/>
    </source>
</evidence>
<keyword evidence="8" id="KW-0496">Mitochondrion</keyword>
<dbReference type="Pfam" id="PF00675">
    <property type="entry name" value="Peptidase_M16"/>
    <property type="match status" value="1"/>
</dbReference>
<dbReference type="GO" id="GO:0005739">
    <property type="term" value="C:mitochondrion"/>
    <property type="evidence" value="ECO:0007669"/>
    <property type="project" value="UniProtKB-SubCell"/>
</dbReference>
<evidence type="ECO:0000256" key="9">
    <source>
        <dbReference type="RuleBase" id="RU004447"/>
    </source>
</evidence>
<organism evidence="13 14">
    <name type="scientific">Deinandra increscens subsp. villosa</name>
    <dbReference type="NCBI Taxonomy" id="3103831"/>
    <lineage>
        <taxon>Eukaryota</taxon>
        <taxon>Viridiplantae</taxon>
        <taxon>Streptophyta</taxon>
        <taxon>Embryophyta</taxon>
        <taxon>Tracheophyta</taxon>
        <taxon>Spermatophyta</taxon>
        <taxon>Magnoliopsida</taxon>
        <taxon>eudicotyledons</taxon>
        <taxon>Gunneridae</taxon>
        <taxon>Pentapetalae</taxon>
        <taxon>asterids</taxon>
        <taxon>campanulids</taxon>
        <taxon>Asterales</taxon>
        <taxon>Asteraceae</taxon>
        <taxon>Asteroideae</taxon>
        <taxon>Heliantheae alliance</taxon>
        <taxon>Madieae</taxon>
        <taxon>Madiinae</taxon>
        <taxon>Deinandra</taxon>
    </lineage>
</organism>
<keyword evidence="6" id="KW-0862">Zinc</keyword>
<evidence type="ECO:0000256" key="4">
    <source>
        <dbReference type="ARBA" id="ARBA00022723"/>
    </source>
</evidence>
<gene>
    <name evidence="13" type="ORF">SSX86_017510</name>
</gene>
<keyword evidence="7" id="KW-0482">Metalloprotease</keyword>
<feature type="region of interest" description="Disordered" evidence="10">
    <location>
        <begin position="206"/>
        <end position="239"/>
    </location>
</feature>
<evidence type="ECO:0000259" key="11">
    <source>
        <dbReference type="Pfam" id="PF00675"/>
    </source>
</evidence>
<dbReference type="PROSITE" id="PS00143">
    <property type="entry name" value="INSULINASE"/>
    <property type="match status" value="1"/>
</dbReference>
<protein>
    <recommendedName>
        <fullName evidence="15">Mitochondrial processing peptidase beta subunit</fullName>
    </recommendedName>
</protein>
<comment type="subcellular location">
    <subcellularLocation>
        <location evidence="2">Mitochondrion</location>
    </subcellularLocation>
</comment>
<dbReference type="PANTHER" id="PTHR11851">
    <property type="entry name" value="METALLOPROTEASE"/>
    <property type="match status" value="1"/>
</dbReference>
<evidence type="ECO:0000256" key="6">
    <source>
        <dbReference type="ARBA" id="ARBA00022833"/>
    </source>
</evidence>
<dbReference type="Proteomes" id="UP001408789">
    <property type="component" value="Unassembled WGS sequence"/>
</dbReference>
<dbReference type="GO" id="GO:0004222">
    <property type="term" value="F:metalloendopeptidase activity"/>
    <property type="evidence" value="ECO:0007669"/>
    <property type="project" value="InterPro"/>
</dbReference>
<evidence type="ECO:0000256" key="5">
    <source>
        <dbReference type="ARBA" id="ARBA00022801"/>
    </source>
</evidence>
<evidence type="ECO:0000256" key="3">
    <source>
        <dbReference type="ARBA" id="ARBA00022670"/>
    </source>
</evidence>
<comment type="cofactor">
    <cofactor evidence="1">
        <name>Zn(2+)</name>
        <dbReference type="ChEBI" id="CHEBI:29105"/>
    </cofactor>
</comment>
<accession>A0AAP0D2K7</accession>
<sequence>MARRFVHNREQDPRCFPLGNFDGDMLTMCSLSRFPIFDNDFGWGKPVAVRSERVNKFDGVDWWVFTKRYPLQCLMFEGFPTKEVKDNPFLLLASFCFEAALRESDFTATGSADGTLTATSRQATDCNGTRRQRNETAGNTTIGGRQGKRCISSISGCRYSLAHRLRLVNFRISLLESQEHTHTHTPRMATRHLLRRSHRTLAAARSASTAVGASVSDAPTSDRVKRLGNPNPRFLRYNSPHPTLIDHTSILTYPATRVTTLNNGLRVATESNLAAYTATVCVWIDTGSRFETEETNGAAHFLEHMVFRGTSKRSGSDLDEEIENMGGILSGFTSREQTVYVAKVMAGDVAKVLDILSDMLQNSTFDEKLIKDERNEIMTEFLEVIAQPQEVIFDRLHATAFQHNPLGRTVLGPPKSIMDMTKKDLQDYLSTHYTAHRMVISASGSVKHEEIVEQVNKMFTKLSTNPITTAQLVEIEPAIFTASEVIRKRDDDTPLAHFAIVFKGASWTDPDSIALLVMRTMLGSWDKTADSGEHTGSQLAQIAGIDELAESVMAVNSHYKETGLFGVYAAAKPDCLDDLASAIMQEMSKLCYRVTEEDVISAQNELKSLRFLHYLQLKFLFCKEQSTAEEIGRQLLTYRRRIPLAELFARIDAVDVATVKRVANKFIFDQDIAIAASGAVKLLPDYNWFRSRTSMICH</sequence>
<feature type="compositionally biased region" description="Polar residues" evidence="10">
    <location>
        <begin position="123"/>
        <end position="143"/>
    </location>
</feature>
<feature type="region of interest" description="Disordered" evidence="10">
    <location>
        <begin position="123"/>
        <end position="146"/>
    </location>
</feature>
<feature type="domain" description="Peptidase M16 C-terminal" evidence="12">
    <location>
        <begin position="420"/>
        <end position="606"/>
    </location>
</feature>
<dbReference type="EMBL" id="JBCNJP010000018">
    <property type="protein sequence ID" value="KAK9063639.1"/>
    <property type="molecule type" value="Genomic_DNA"/>
</dbReference>
<dbReference type="InterPro" id="IPR050361">
    <property type="entry name" value="MPP/UQCRC_Complex"/>
</dbReference>
<evidence type="ECO:0000256" key="1">
    <source>
        <dbReference type="ARBA" id="ARBA00001947"/>
    </source>
</evidence>
<evidence type="ECO:0000259" key="12">
    <source>
        <dbReference type="Pfam" id="PF05193"/>
    </source>
</evidence>
<dbReference type="Pfam" id="PF02458">
    <property type="entry name" value="Transferase"/>
    <property type="match status" value="1"/>
</dbReference>
<proteinExistence type="inferred from homology"/>
<dbReference type="GO" id="GO:0006508">
    <property type="term" value="P:proteolysis"/>
    <property type="evidence" value="ECO:0007669"/>
    <property type="project" value="UniProtKB-KW"/>
</dbReference>
<dbReference type="FunFam" id="3.30.830.10:FF:000008">
    <property type="entry name" value="Mitochondrial-processing peptidase subunit beta"/>
    <property type="match status" value="1"/>
</dbReference>
<evidence type="ECO:0000313" key="13">
    <source>
        <dbReference type="EMBL" id="KAK9063639.1"/>
    </source>
</evidence>
<evidence type="ECO:0008006" key="15">
    <source>
        <dbReference type="Google" id="ProtNLM"/>
    </source>
</evidence>
<dbReference type="Gene3D" id="3.30.559.10">
    <property type="entry name" value="Chloramphenicol acetyltransferase-like domain"/>
    <property type="match status" value="1"/>
</dbReference>
<dbReference type="InterPro" id="IPR023213">
    <property type="entry name" value="CAT-like_dom_sf"/>
</dbReference>
<evidence type="ECO:0000256" key="8">
    <source>
        <dbReference type="ARBA" id="ARBA00023128"/>
    </source>
</evidence>
<feature type="domain" description="Peptidase M16 N-terminal" evidence="11">
    <location>
        <begin position="266"/>
        <end position="413"/>
    </location>
</feature>
<comment type="caution">
    <text evidence="13">The sequence shown here is derived from an EMBL/GenBank/DDBJ whole genome shotgun (WGS) entry which is preliminary data.</text>
</comment>
<keyword evidence="14" id="KW-1185">Reference proteome</keyword>
<reference evidence="13 14" key="1">
    <citation type="submission" date="2024-04" db="EMBL/GenBank/DDBJ databases">
        <title>The reference genome of an endangered Asteraceae, Deinandra increscens subsp. villosa, native to the Central Coast of California.</title>
        <authorList>
            <person name="Guilliams M."/>
            <person name="Hasenstab-Lehman K."/>
            <person name="Meyer R."/>
            <person name="Mcevoy S."/>
        </authorList>
    </citation>
    <scope>NUCLEOTIDE SEQUENCE [LARGE SCALE GENOMIC DNA]</scope>
    <source>
        <tissue evidence="13">Leaf</tissue>
    </source>
</reference>
<keyword evidence="3" id="KW-0645">Protease</keyword>
<dbReference type="Gene3D" id="3.30.830.10">
    <property type="entry name" value="Metalloenzyme, LuxS/M16 peptidase-like"/>
    <property type="match status" value="2"/>
</dbReference>
<dbReference type="InterPro" id="IPR011765">
    <property type="entry name" value="Pept_M16_N"/>
</dbReference>
<keyword evidence="5" id="KW-0378">Hydrolase</keyword>
<evidence type="ECO:0000313" key="14">
    <source>
        <dbReference type="Proteomes" id="UP001408789"/>
    </source>
</evidence>
<dbReference type="Pfam" id="PF05193">
    <property type="entry name" value="Peptidase_M16_C"/>
    <property type="match status" value="1"/>
</dbReference>
<dbReference type="InterPro" id="IPR001431">
    <property type="entry name" value="Pept_M16_Zn_BS"/>
</dbReference>
<evidence type="ECO:0000256" key="7">
    <source>
        <dbReference type="ARBA" id="ARBA00023049"/>
    </source>
</evidence>
<keyword evidence="4" id="KW-0479">Metal-binding</keyword>
<name>A0AAP0D2K7_9ASTR</name>
<dbReference type="SUPFAM" id="SSF63411">
    <property type="entry name" value="LuxS/MPP-like metallohydrolase"/>
    <property type="match status" value="2"/>
</dbReference>
<dbReference type="GO" id="GO:0046872">
    <property type="term" value="F:metal ion binding"/>
    <property type="evidence" value="ECO:0007669"/>
    <property type="project" value="UniProtKB-KW"/>
</dbReference>
<dbReference type="InterPro" id="IPR007863">
    <property type="entry name" value="Peptidase_M16_C"/>
</dbReference>
<comment type="similarity">
    <text evidence="9">Belongs to the peptidase M16 family.</text>
</comment>
<dbReference type="PANTHER" id="PTHR11851:SF149">
    <property type="entry name" value="GH01077P"/>
    <property type="match status" value="1"/>
</dbReference>
<dbReference type="InterPro" id="IPR011249">
    <property type="entry name" value="Metalloenz_LuxS/M16"/>
</dbReference>